<proteinExistence type="predicted"/>
<accession>A0A8H7ZZP4</accession>
<protein>
    <submittedName>
        <fullName evidence="1">Uncharacterized protein</fullName>
    </submittedName>
</protein>
<reference evidence="1 2" key="1">
    <citation type="journal article" name="Sci. Rep.">
        <title>Genome-scale phylogenetic analyses confirm Olpidium as the closest living zoosporic fungus to the non-flagellated, terrestrial fungi.</title>
        <authorList>
            <person name="Chang Y."/>
            <person name="Rochon D."/>
            <person name="Sekimoto S."/>
            <person name="Wang Y."/>
            <person name="Chovatia M."/>
            <person name="Sandor L."/>
            <person name="Salamov A."/>
            <person name="Grigoriev I.V."/>
            <person name="Stajich J.E."/>
            <person name="Spatafora J.W."/>
        </authorList>
    </citation>
    <scope>NUCLEOTIDE SEQUENCE [LARGE SCALE GENOMIC DNA]</scope>
    <source>
        <strain evidence="1">S191</strain>
    </source>
</reference>
<gene>
    <name evidence="1" type="ORF">BJ554DRAFT_5392</name>
</gene>
<sequence>MVFFFFWMEGTIMPHWPGRRQVAPDRCRARCADRMGDDGTGAAEQLWRAQTGGGRPRWGAVGQARSWRHGFDAQVAGVHPPVSRRAEGCCKACVP</sequence>
<evidence type="ECO:0000313" key="2">
    <source>
        <dbReference type="Proteomes" id="UP000673691"/>
    </source>
</evidence>
<dbReference type="AlphaFoldDB" id="A0A8H7ZZP4"/>
<dbReference type="Proteomes" id="UP000673691">
    <property type="component" value="Unassembled WGS sequence"/>
</dbReference>
<keyword evidence="2" id="KW-1185">Reference proteome</keyword>
<organism evidence="1 2">
    <name type="scientific">Olpidium bornovanus</name>
    <dbReference type="NCBI Taxonomy" id="278681"/>
    <lineage>
        <taxon>Eukaryota</taxon>
        <taxon>Fungi</taxon>
        <taxon>Fungi incertae sedis</taxon>
        <taxon>Olpidiomycota</taxon>
        <taxon>Olpidiomycotina</taxon>
        <taxon>Olpidiomycetes</taxon>
        <taxon>Olpidiales</taxon>
        <taxon>Olpidiaceae</taxon>
        <taxon>Olpidium</taxon>
    </lineage>
</organism>
<name>A0A8H7ZZP4_9FUNG</name>
<dbReference type="EMBL" id="JAEFCI010002331">
    <property type="protein sequence ID" value="KAG5462301.1"/>
    <property type="molecule type" value="Genomic_DNA"/>
</dbReference>
<evidence type="ECO:0000313" key="1">
    <source>
        <dbReference type="EMBL" id="KAG5462301.1"/>
    </source>
</evidence>
<comment type="caution">
    <text evidence="1">The sequence shown here is derived from an EMBL/GenBank/DDBJ whole genome shotgun (WGS) entry which is preliminary data.</text>
</comment>